<sequence>MRFKTRELELSKALDEVFLRLFLIGLRVFEIVVSIPLIGFVAAIISDFSKAEIDYPAKAVAAISISCVCTVYAAITILPIFFEGPMFFTMMAILDALFVAAWSSLIGVWDRDGTGICHAFESKYFGTRPWKSYFSTDCKLVKVMFAFMIINLVAFVTSAIISFCLRMIELDHIMSWRSLPLMNRFENKEQRRHCSCCNHDQYHPSPPSSVSGEPLRASVYS</sequence>
<dbReference type="RefSeq" id="XP_013270049.1">
    <property type="nucleotide sequence ID" value="XM_013414595.1"/>
</dbReference>
<gene>
    <name evidence="3" type="ORF">Z518_08856</name>
</gene>
<keyword evidence="4" id="KW-1185">Reference proteome</keyword>
<feature type="transmembrane region" description="Helical" evidence="2">
    <location>
        <begin position="57"/>
        <end position="81"/>
    </location>
</feature>
<evidence type="ECO:0000256" key="2">
    <source>
        <dbReference type="SAM" id="Phobius"/>
    </source>
</evidence>
<organism evidence="3 4">
    <name type="scientific">Rhinocladiella mackenziei CBS 650.93</name>
    <dbReference type="NCBI Taxonomy" id="1442369"/>
    <lineage>
        <taxon>Eukaryota</taxon>
        <taxon>Fungi</taxon>
        <taxon>Dikarya</taxon>
        <taxon>Ascomycota</taxon>
        <taxon>Pezizomycotina</taxon>
        <taxon>Eurotiomycetes</taxon>
        <taxon>Chaetothyriomycetidae</taxon>
        <taxon>Chaetothyriales</taxon>
        <taxon>Herpotrichiellaceae</taxon>
        <taxon>Rhinocladiella</taxon>
    </lineage>
</organism>
<feature type="transmembrane region" description="Helical" evidence="2">
    <location>
        <begin position="143"/>
        <end position="168"/>
    </location>
</feature>
<name>A0A0D2GXL4_9EURO</name>
<dbReference type="OrthoDB" id="4150603at2759"/>
<evidence type="ECO:0000313" key="3">
    <source>
        <dbReference type="EMBL" id="KIX02913.1"/>
    </source>
</evidence>
<evidence type="ECO:0000313" key="4">
    <source>
        <dbReference type="Proteomes" id="UP000053617"/>
    </source>
</evidence>
<evidence type="ECO:0000256" key="1">
    <source>
        <dbReference type="SAM" id="MobiDB-lite"/>
    </source>
</evidence>
<dbReference type="GeneID" id="25296927"/>
<feature type="region of interest" description="Disordered" evidence="1">
    <location>
        <begin position="202"/>
        <end position="221"/>
    </location>
</feature>
<dbReference type="Proteomes" id="UP000053617">
    <property type="component" value="Unassembled WGS sequence"/>
</dbReference>
<accession>A0A0D2GXL4</accession>
<proteinExistence type="predicted"/>
<protein>
    <submittedName>
        <fullName evidence="3">Rhinocladiella mackenziei CBS 650.93 unplaced genomic scaffold supercont1.6, whole genome shotgun sequence</fullName>
    </submittedName>
</protein>
<keyword evidence="2" id="KW-0472">Membrane</keyword>
<dbReference type="AlphaFoldDB" id="A0A0D2GXL4"/>
<keyword evidence="2" id="KW-1133">Transmembrane helix</keyword>
<dbReference type="VEuPathDB" id="FungiDB:Z518_08856"/>
<feature type="transmembrane region" description="Helical" evidence="2">
    <location>
        <begin position="88"/>
        <end position="109"/>
    </location>
</feature>
<keyword evidence="2" id="KW-0812">Transmembrane</keyword>
<reference evidence="3 4" key="1">
    <citation type="submission" date="2015-01" db="EMBL/GenBank/DDBJ databases">
        <title>The Genome Sequence of Rhinocladiella mackenzie CBS 650.93.</title>
        <authorList>
            <consortium name="The Broad Institute Genomics Platform"/>
            <person name="Cuomo C."/>
            <person name="de Hoog S."/>
            <person name="Gorbushina A."/>
            <person name="Stielow B."/>
            <person name="Teixiera M."/>
            <person name="Abouelleil A."/>
            <person name="Chapman S.B."/>
            <person name="Priest M."/>
            <person name="Young S.K."/>
            <person name="Wortman J."/>
            <person name="Nusbaum C."/>
            <person name="Birren B."/>
        </authorList>
    </citation>
    <scope>NUCLEOTIDE SEQUENCE [LARGE SCALE GENOMIC DNA]</scope>
    <source>
        <strain evidence="3 4">CBS 650.93</strain>
    </source>
</reference>
<dbReference type="EMBL" id="KN847480">
    <property type="protein sequence ID" value="KIX02913.1"/>
    <property type="molecule type" value="Genomic_DNA"/>
</dbReference>
<dbReference type="HOGENOM" id="CLU_1261386_0_0_1"/>
<feature type="transmembrane region" description="Helical" evidence="2">
    <location>
        <begin position="21"/>
        <end position="45"/>
    </location>
</feature>